<feature type="compositionally biased region" description="Basic and acidic residues" evidence="1">
    <location>
        <begin position="151"/>
        <end position="161"/>
    </location>
</feature>
<gene>
    <name evidence="2" type="ORF">PG993_003743</name>
</gene>
<organism evidence="2 3">
    <name type="scientific">Apiospora rasikravindrae</name>
    <dbReference type="NCBI Taxonomy" id="990691"/>
    <lineage>
        <taxon>Eukaryota</taxon>
        <taxon>Fungi</taxon>
        <taxon>Dikarya</taxon>
        <taxon>Ascomycota</taxon>
        <taxon>Pezizomycotina</taxon>
        <taxon>Sordariomycetes</taxon>
        <taxon>Xylariomycetidae</taxon>
        <taxon>Amphisphaeriales</taxon>
        <taxon>Apiosporaceae</taxon>
        <taxon>Apiospora</taxon>
    </lineage>
</organism>
<dbReference type="Proteomes" id="UP001444661">
    <property type="component" value="Unassembled WGS sequence"/>
</dbReference>
<feature type="compositionally biased region" description="Acidic residues" evidence="1">
    <location>
        <begin position="162"/>
        <end position="176"/>
    </location>
</feature>
<protein>
    <submittedName>
        <fullName evidence="2">Uncharacterized protein</fullName>
    </submittedName>
</protein>
<proteinExistence type="predicted"/>
<accession>A0ABR1U0L4</accession>
<evidence type="ECO:0000256" key="1">
    <source>
        <dbReference type="SAM" id="MobiDB-lite"/>
    </source>
</evidence>
<sequence length="196" mass="21332">MPDSYPVRNWSICDKCWIHRRPCFATTTPQPALLQADLWDVLVYLPVERTNGTEVAQWYKNTVPGYARDAAIELFEQAKVYDSVAEATVQTGGSYQGQAANPPDLEPSTEGMMPEATYEIRSSPQQQQYQISDDAQAGPSGWGHAETSQESGHHPSDRSDNDEGDSGGEENPEGGEEAGGGGWRRGGGRRTRPGGC</sequence>
<comment type="caution">
    <text evidence="2">The sequence shown here is derived from an EMBL/GenBank/DDBJ whole genome shotgun (WGS) entry which is preliminary data.</text>
</comment>
<keyword evidence="3" id="KW-1185">Reference proteome</keyword>
<feature type="region of interest" description="Disordered" evidence="1">
    <location>
        <begin position="91"/>
        <end position="196"/>
    </location>
</feature>
<dbReference type="EMBL" id="JAQQWK010000002">
    <property type="protein sequence ID" value="KAK8052358.1"/>
    <property type="molecule type" value="Genomic_DNA"/>
</dbReference>
<reference evidence="2 3" key="1">
    <citation type="submission" date="2023-01" db="EMBL/GenBank/DDBJ databases">
        <title>Analysis of 21 Apiospora genomes using comparative genomics revels a genus with tremendous synthesis potential of carbohydrate active enzymes and secondary metabolites.</title>
        <authorList>
            <person name="Sorensen T."/>
        </authorList>
    </citation>
    <scope>NUCLEOTIDE SEQUENCE [LARGE SCALE GENOMIC DNA]</scope>
    <source>
        <strain evidence="2 3">CBS 33761</strain>
    </source>
</reference>
<name>A0ABR1U0L4_9PEZI</name>
<evidence type="ECO:0000313" key="2">
    <source>
        <dbReference type="EMBL" id="KAK8052358.1"/>
    </source>
</evidence>
<feature type="compositionally biased region" description="Basic residues" evidence="1">
    <location>
        <begin position="186"/>
        <end position="196"/>
    </location>
</feature>
<evidence type="ECO:0000313" key="3">
    <source>
        <dbReference type="Proteomes" id="UP001444661"/>
    </source>
</evidence>